<dbReference type="OrthoDB" id="6132759at2759"/>
<accession>A0A9P0PR11</accession>
<reference evidence="1" key="1">
    <citation type="submission" date="2022-03" db="EMBL/GenBank/DDBJ databases">
        <authorList>
            <person name="Sayadi A."/>
        </authorList>
    </citation>
    <scope>NUCLEOTIDE SEQUENCE</scope>
</reference>
<dbReference type="Proteomes" id="UP001152888">
    <property type="component" value="Unassembled WGS sequence"/>
</dbReference>
<dbReference type="AlphaFoldDB" id="A0A9P0PR11"/>
<sequence>MLEKIRSRILCQQRLCFVFSKNKLGRWTYASNRPPVLTHHTLEATTTSLLPVYHLHLSSMPMSFERSVNQYFYWITVITRTWKVT</sequence>
<protein>
    <submittedName>
        <fullName evidence="1">Uncharacterized protein</fullName>
    </submittedName>
</protein>
<name>A0A9P0PR11_ACAOB</name>
<evidence type="ECO:0000313" key="1">
    <source>
        <dbReference type="EMBL" id="CAH1993683.1"/>
    </source>
</evidence>
<keyword evidence="2" id="KW-1185">Reference proteome</keyword>
<organism evidence="1 2">
    <name type="scientific">Acanthoscelides obtectus</name>
    <name type="common">Bean weevil</name>
    <name type="synonym">Bruchus obtectus</name>
    <dbReference type="NCBI Taxonomy" id="200917"/>
    <lineage>
        <taxon>Eukaryota</taxon>
        <taxon>Metazoa</taxon>
        <taxon>Ecdysozoa</taxon>
        <taxon>Arthropoda</taxon>
        <taxon>Hexapoda</taxon>
        <taxon>Insecta</taxon>
        <taxon>Pterygota</taxon>
        <taxon>Neoptera</taxon>
        <taxon>Endopterygota</taxon>
        <taxon>Coleoptera</taxon>
        <taxon>Polyphaga</taxon>
        <taxon>Cucujiformia</taxon>
        <taxon>Chrysomeloidea</taxon>
        <taxon>Chrysomelidae</taxon>
        <taxon>Bruchinae</taxon>
        <taxon>Bruchini</taxon>
        <taxon>Acanthoscelides</taxon>
    </lineage>
</organism>
<evidence type="ECO:0000313" key="2">
    <source>
        <dbReference type="Proteomes" id="UP001152888"/>
    </source>
</evidence>
<dbReference type="EMBL" id="CAKOFQ010007180">
    <property type="protein sequence ID" value="CAH1993683.1"/>
    <property type="molecule type" value="Genomic_DNA"/>
</dbReference>
<comment type="caution">
    <text evidence="1">The sequence shown here is derived from an EMBL/GenBank/DDBJ whole genome shotgun (WGS) entry which is preliminary data.</text>
</comment>
<gene>
    <name evidence="1" type="ORF">ACAOBT_LOCUS21661</name>
</gene>
<proteinExistence type="predicted"/>